<dbReference type="SUPFAM" id="SSF47384">
    <property type="entry name" value="Homodimeric domain of signal transducing histidine kinase"/>
    <property type="match status" value="1"/>
</dbReference>
<protein>
    <recommendedName>
        <fullName evidence="2">histidine kinase</fullName>
        <ecNumber evidence="2">2.7.13.3</ecNumber>
    </recommendedName>
</protein>
<dbReference type="SMART" id="SM00387">
    <property type="entry name" value="HATPase_c"/>
    <property type="match status" value="1"/>
</dbReference>
<dbReference type="SMART" id="SM00086">
    <property type="entry name" value="PAC"/>
    <property type="match status" value="2"/>
</dbReference>
<keyword evidence="5" id="KW-0547">Nucleotide-binding</keyword>
<comment type="caution">
    <text evidence="15">The sequence shown here is derived from an EMBL/GenBank/DDBJ whole genome shotgun (WGS) entry which is preliminary data.</text>
</comment>
<dbReference type="Gene3D" id="1.10.287.130">
    <property type="match status" value="1"/>
</dbReference>
<evidence type="ECO:0000256" key="1">
    <source>
        <dbReference type="ARBA" id="ARBA00000085"/>
    </source>
</evidence>
<dbReference type="InterPro" id="IPR000014">
    <property type="entry name" value="PAS"/>
</dbReference>
<keyword evidence="7" id="KW-0067">ATP-binding</keyword>
<name>A0ABM9X7B9_9RHOB</name>
<dbReference type="PANTHER" id="PTHR43065">
    <property type="entry name" value="SENSOR HISTIDINE KINASE"/>
    <property type="match status" value="1"/>
</dbReference>
<feature type="domain" description="Histidine kinase" evidence="11">
    <location>
        <begin position="317"/>
        <end position="540"/>
    </location>
</feature>
<dbReference type="InterPro" id="IPR000700">
    <property type="entry name" value="PAS-assoc_C"/>
</dbReference>
<feature type="coiled-coil region" evidence="10">
    <location>
        <begin position="281"/>
        <end position="308"/>
    </location>
</feature>
<dbReference type="InterPro" id="IPR036890">
    <property type="entry name" value="HATPase_C_sf"/>
</dbReference>
<reference evidence="15 16" key="1">
    <citation type="submission" date="2007-11" db="EMBL/GenBank/DDBJ databases">
        <authorList>
            <person name="Wagner-Dobler I."/>
            <person name="Ferriera S."/>
            <person name="Johnson J."/>
            <person name="Kravitz S."/>
            <person name="Beeson K."/>
            <person name="Sutton G."/>
            <person name="Rogers Y.-H."/>
            <person name="Friedman R."/>
            <person name="Frazier M."/>
            <person name="Venter J.C."/>
        </authorList>
    </citation>
    <scope>NUCLEOTIDE SEQUENCE [LARGE SCALE GENOMIC DNA]</scope>
    <source>
        <strain evidence="15 16">HEL-45</strain>
    </source>
</reference>
<proteinExistence type="predicted"/>
<dbReference type="PROSITE" id="PS50109">
    <property type="entry name" value="HIS_KIN"/>
    <property type="match status" value="1"/>
</dbReference>
<dbReference type="InterPro" id="IPR005467">
    <property type="entry name" value="His_kinase_dom"/>
</dbReference>
<feature type="domain" description="PAC" evidence="14">
    <location>
        <begin position="96"/>
        <end position="148"/>
    </location>
</feature>
<evidence type="ECO:0000256" key="6">
    <source>
        <dbReference type="ARBA" id="ARBA00022777"/>
    </source>
</evidence>
<dbReference type="Pfam" id="PF13426">
    <property type="entry name" value="PAS_9"/>
    <property type="match status" value="1"/>
</dbReference>
<dbReference type="SMART" id="SM00091">
    <property type="entry name" value="PAS"/>
    <property type="match status" value="2"/>
</dbReference>
<dbReference type="Pfam" id="PF00072">
    <property type="entry name" value="Response_reg"/>
    <property type="match status" value="2"/>
</dbReference>
<evidence type="ECO:0000313" key="16">
    <source>
        <dbReference type="Proteomes" id="UP000003257"/>
    </source>
</evidence>
<dbReference type="PROSITE" id="PS50110">
    <property type="entry name" value="RESPONSE_REGULATORY"/>
    <property type="match status" value="2"/>
</dbReference>
<feature type="modified residue" description="4-aspartylphosphate" evidence="9">
    <location>
        <position position="611"/>
    </location>
</feature>
<evidence type="ECO:0000313" key="15">
    <source>
        <dbReference type="EMBL" id="EDQ05395.1"/>
    </source>
</evidence>
<dbReference type="EMBL" id="ABID01000001">
    <property type="protein sequence ID" value="EDQ05395.1"/>
    <property type="molecule type" value="Genomic_DNA"/>
</dbReference>
<dbReference type="CDD" id="cd00082">
    <property type="entry name" value="HisKA"/>
    <property type="match status" value="1"/>
</dbReference>
<dbReference type="SMART" id="SM00388">
    <property type="entry name" value="HisKA"/>
    <property type="match status" value="1"/>
</dbReference>
<evidence type="ECO:0000256" key="7">
    <source>
        <dbReference type="ARBA" id="ARBA00022840"/>
    </source>
</evidence>
<dbReference type="CDD" id="cd18161">
    <property type="entry name" value="REC_hyHK_blue-like"/>
    <property type="match status" value="1"/>
</dbReference>
<dbReference type="SUPFAM" id="SSF55874">
    <property type="entry name" value="ATPase domain of HSP90 chaperone/DNA topoisomerase II/histidine kinase"/>
    <property type="match status" value="1"/>
</dbReference>
<dbReference type="Gene3D" id="3.40.50.2300">
    <property type="match status" value="2"/>
</dbReference>
<dbReference type="InterPro" id="IPR001789">
    <property type="entry name" value="Sig_transdc_resp-reg_receiver"/>
</dbReference>
<organism evidence="15 16">
    <name type="scientific">Sulfitobacter indolifex HEL-45</name>
    <dbReference type="NCBI Taxonomy" id="391624"/>
    <lineage>
        <taxon>Bacteria</taxon>
        <taxon>Pseudomonadati</taxon>
        <taxon>Pseudomonadota</taxon>
        <taxon>Alphaproteobacteria</taxon>
        <taxon>Rhodobacterales</taxon>
        <taxon>Roseobacteraceae</taxon>
        <taxon>Sulfitobacter</taxon>
    </lineage>
</organism>
<feature type="domain" description="Response regulatory" evidence="12">
    <location>
        <begin position="561"/>
        <end position="677"/>
    </location>
</feature>
<feature type="domain" description="PAC" evidence="14">
    <location>
        <begin position="227"/>
        <end position="279"/>
    </location>
</feature>
<dbReference type="InterPro" id="IPR003661">
    <property type="entry name" value="HisK_dim/P_dom"/>
</dbReference>
<gene>
    <name evidence="15" type="ORF">OIHEL45_01255</name>
</gene>
<evidence type="ECO:0000259" key="11">
    <source>
        <dbReference type="PROSITE" id="PS50109"/>
    </source>
</evidence>
<dbReference type="Gene3D" id="3.30.450.20">
    <property type="entry name" value="PAS domain"/>
    <property type="match status" value="2"/>
</dbReference>
<comment type="catalytic activity">
    <reaction evidence="1">
        <text>ATP + protein L-histidine = ADP + protein N-phospho-L-histidine.</text>
        <dbReference type="EC" id="2.7.13.3"/>
    </reaction>
</comment>
<dbReference type="EC" id="2.7.13.3" evidence="2"/>
<keyword evidence="3 9" id="KW-0597">Phosphoprotein</keyword>
<dbReference type="CDD" id="cd00156">
    <property type="entry name" value="REC"/>
    <property type="match status" value="1"/>
</dbReference>
<dbReference type="GO" id="GO:0016301">
    <property type="term" value="F:kinase activity"/>
    <property type="evidence" value="ECO:0007669"/>
    <property type="project" value="UniProtKB-KW"/>
</dbReference>
<evidence type="ECO:0000256" key="2">
    <source>
        <dbReference type="ARBA" id="ARBA00012438"/>
    </source>
</evidence>
<dbReference type="SMART" id="SM00448">
    <property type="entry name" value="REC"/>
    <property type="match status" value="2"/>
</dbReference>
<dbReference type="Gene3D" id="3.30.565.10">
    <property type="entry name" value="Histidine kinase-like ATPase, C-terminal domain"/>
    <property type="match status" value="1"/>
</dbReference>
<dbReference type="InterPro" id="IPR036097">
    <property type="entry name" value="HisK_dim/P_sf"/>
</dbReference>
<dbReference type="InterPro" id="IPR004358">
    <property type="entry name" value="Sig_transdc_His_kin-like_C"/>
</dbReference>
<dbReference type="PANTHER" id="PTHR43065:SF42">
    <property type="entry name" value="TWO-COMPONENT SENSOR PPRA"/>
    <property type="match status" value="1"/>
</dbReference>
<evidence type="ECO:0000256" key="9">
    <source>
        <dbReference type="PROSITE-ProRule" id="PRU00169"/>
    </source>
</evidence>
<feature type="modified residue" description="4-aspartylphosphate" evidence="9">
    <location>
        <position position="751"/>
    </location>
</feature>
<feature type="domain" description="Response regulatory" evidence="12">
    <location>
        <begin position="702"/>
        <end position="816"/>
    </location>
</feature>
<dbReference type="SUPFAM" id="SSF52172">
    <property type="entry name" value="CheY-like"/>
    <property type="match status" value="2"/>
</dbReference>
<dbReference type="PRINTS" id="PR00344">
    <property type="entry name" value="BCTRLSENSOR"/>
</dbReference>
<dbReference type="NCBIfam" id="TIGR00229">
    <property type="entry name" value="sensory_box"/>
    <property type="match status" value="2"/>
</dbReference>
<evidence type="ECO:0000256" key="3">
    <source>
        <dbReference type="ARBA" id="ARBA00022553"/>
    </source>
</evidence>
<keyword evidence="16" id="KW-1185">Reference proteome</keyword>
<dbReference type="InterPro" id="IPR001610">
    <property type="entry name" value="PAC"/>
</dbReference>
<dbReference type="Proteomes" id="UP000003257">
    <property type="component" value="Unassembled WGS sequence"/>
</dbReference>
<dbReference type="Pfam" id="PF00989">
    <property type="entry name" value="PAS"/>
    <property type="match status" value="1"/>
</dbReference>
<dbReference type="SUPFAM" id="SSF55785">
    <property type="entry name" value="PYP-like sensor domain (PAS domain)"/>
    <property type="match status" value="2"/>
</dbReference>
<evidence type="ECO:0000259" key="12">
    <source>
        <dbReference type="PROSITE" id="PS50110"/>
    </source>
</evidence>
<keyword evidence="10" id="KW-0175">Coiled coil</keyword>
<dbReference type="InterPro" id="IPR011006">
    <property type="entry name" value="CheY-like_superfamily"/>
</dbReference>
<evidence type="ECO:0000259" key="13">
    <source>
        <dbReference type="PROSITE" id="PS50112"/>
    </source>
</evidence>
<dbReference type="Pfam" id="PF02518">
    <property type="entry name" value="HATPase_c"/>
    <property type="match status" value="1"/>
</dbReference>
<dbReference type="CDD" id="cd00130">
    <property type="entry name" value="PAS"/>
    <property type="match status" value="2"/>
</dbReference>
<dbReference type="PROSITE" id="PS50113">
    <property type="entry name" value="PAC"/>
    <property type="match status" value="2"/>
</dbReference>
<dbReference type="InterPro" id="IPR035965">
    <property type="entry name" value="PAS-like_dom_sf"/>
</dbReference>
<evidence type="ECO:0000256" key="10">
    <source>
        <dbReference type="SAM" id="Coils"/>
    </source>
</evidence>
<keyword evidence="8" id="KW-0902">Two-component regulatory system</keyword>
<dbReference type="InterPro" id="IPR013767">
    <property type="entry name" value="PAS_fold"/>
</dbReference>
<evidence type="ECO:0000256" key="8">
    <source>
        <dbReference type="ARBA" id="ARBA00023012"/>
    </source>
</evidence>
<keyword evidence="4" id="KW-0808">Transferase</keyword>
<accession>A0ABM9X7B9</accession>
<dbReference type="PROSITE" id="PS50112">
    <property type="entry name" value="PAS"/>
    <property type="match status" value="1"/>
</dbReference>
<sequence length="820" mass="90344">MDFSRLLQSTSLREKVQEAIKLASDRLGQIVEDAASEVYLFSADDFTFTLVNRGARENLGYSMSELRDMVAWDIKPELSRDAFLSLVQPLLRGEKSTLEYETVHQRKDGSRYHVLTHLQLIVTEGEKVFYAAIQDITKQKETNAALTKVSTQLDAILSNTTMAIFMMDDQQQCVFMNRAAEELTGYKFEETAGKPLHDVIHHTHPDGRHFPIEDCAIDRAFPENHQTQGEETFVHKDGSFYPVGFTASPMKNEDGKTVGTVIEVRDLREELRARNAEIEFSNALKTKIEEAMGERDRLEAQLVQAQKMEAVGQLTGGIAHDFNNLLQVVGSNLQLLSKELAEGDAKRRFVDNAIAGVSRGANLTSQLLAFGRQQPLEPKPQNLGRLVRGMDDMLRRTLGEGIEIETVISGGLWNCLVDPAQLENVILNLAINARDAMSHHGKLTIEVGNASLDDAYARSQPNVTPGQYVMLAITDTGSGIAPEIMEKVFDPFFTTKETGEGTGLGLSMVYGFIKQSGGHIKLYSEEAHGTTVRVYLPRTQRQEESVRQPVTTETPIGSGEVILVVEDDAAVRETAVDLLRDLGYAVLTAENADSALAIVKSGVKINLLFTDVVMPGKIRSPELARETKAQLPNVGVLFTSGYTQNAIVHAGRLDDGVDLLSKPYTRERLALKIHEILSRHASAEAALSGRQAEQDQTSDALKVLLVEDDALISMATADMLSDLGYAVTEADCVAAAERCLAQERFDIMFTDLGLPDGSGMDLVQQVTQLRPEIAVIIASGADPREYAEGETDRTRFVSLMKPYDEHSLKRALAQCEESQA</sequence>
<evidence type="ECO:0000256" key="5">
    <source>
        <dbReference type="ARBA" id="ARBA00022741"/>
    </source>
</evidence>
<evidence type="ECO:0000256" key="4">
    <source>
        <dbReference type="ARBA" id="ARBA00022679"/>
    </source>
</evidence>
<keyword evidence="6 15" id="KW-0418">Kinase</keyword>
<feature type="domain" description="PAS" evidence="13">
    <location>
        <begin position="149"/>
        <end position="206"/>
    </location>
</feature>
<evidence type="ECO:0000259" key="14">
    <source>
        <dbReference type="PROSITE" id="PS50113"/>
    </source>
</evidence>
<dbReference type="InterPro" id="IPR003594">
    <property type="entry name" value="HATPase_dom"/>
</dbReference>